<name>A0A7R8YYE7_HERIL</name>
<evidence type="ECO:0000313" key="2">
    <source>
        <dbReference type="EMBL" id="CAD7090414.1"/>
    </source>
</evidence>
<reference evidence="2 3" key="1">
    <citation type="submission" date="2020-11" db="EMBL/GenBank/DDBJ databases">
        <authorList>
            <person name="Wallbank WR R."/>
            <person name="Pardo Diaz C."/>
            <person name="Kozak K."/>
            <person name="Martin S."/>
            <person name="Jiggins C."/>
            <person name="Moest M."/>
            <person name="Warren A I."/>
            <person name="Generalovic N T."/>
            <person name="Byers J.R.P. K."/>
            <person name="Montejo-Kovacevich G."/>
            <person name="Yen C E."/>
        </authorList>
    </citation>
    <scope>NUCLEOTIDE SEQUENCE [LARGE SCALE GENOMIC DNA]</scope>
</reference>
<feature type="compositionally biased region" description="Acidic residues" evidence="1">
    <location>
        <begin position="132"/>
        <end position="150"/>
    </location>
</feature>
<dbReference type="OrthoDB" id="67700at2759"/>
<protein>
    <submittedName>
        <fullName evidence="2">Uncharacterized protein</fullName>
    </submittedName>
</protein>
<evidence type="ECO:0000313" key="3">
    <source>
        <dbReference type="Proteomes" id="UP000594454"/>
    </source>
</evidence>
<evidence type="ECO:0000256" key="1">
    <source>
        <dbReference type="SAM" id="MobiDB-lite"/>
    </source>
</evidence>
<dbReference type="InParanoid" id="A0A7R8YYE7"/>
<gene>
    <name evidence="2" type="ORF">HERILL_LOCUS12896</name>
</gene>
<sequence>MLGLYPSRQLDTDDIFKLNTLTIAQALDYSCISIDSTFTSSKVAFRIYGMDCGIGTGFFLRKYNMYKSDSLPRIQDIDGGFFERFGSLLRQKSQMEEVHITPLAPLPEEIDHIEEDTLVQDIAPRMLDASCEAENDSGTETLNETDSEPDEREKHESFIGGVVGMNVMRYEDKLNL</sequence>
<proteinExistence type="predicted"/>
<dbReference type="EMBL" id="LR899013">
    <property type="protein sequence ID" value="CAD7090414.1"/>
    <property type="molecule type" value="Genomic_DNA"/>
</dbReference>
<organism evidence="2 3">
    <name type="scientific">Hermetia illucens</name>
    <name type="common">Black soldier fly</name>
    <dbReference type="NCBI Taxonomy" id="343691"/>
    <lineage>
        <taxon>Eukaryota</taxon>
        <taxon>Metazoa</taxon>
        <taxon>Ecdysozoa</taxon>
        <taxon>Arthropoda</taxon>
        <taxon>Hexapoda</taxon>
        <taxon>Insecta</taxon>
        <taxon>Pterygota</taxon>
        <taxon>Neoptera</taxon>
        <taxon>Endopterygota</taxon>
        <taxon>Diptera</taxon>
        <taxon>Brachycera</taxon>
        <taxon>Stratiomyomorpha</taxon>
        <taxon>Stratiomyidae</taxon>
        <taxon>Hermetiinae</taxon>
        <taxon>Hermetia</taxon>
    </lineage>
</organism>
<keyword evidence="3" id="KW-1185">Reference proteome</keyword>
<dbReference type="Proteomes" id="UP000594454">
    <property type="component" value="Chromosome 5"/>
</dbReference>
<dbReference type="AlphaFoldDB" id="A0A7R8YYE7"/>
<feature type="region of interest" description="Disordered" evidence="1">
    <location>
        <begin position="132"/>
        <end position="157"/>
    </location>
</feature>
<accession>A0A7R8YYE7</accession>